<dbReference type="Proteomes" id="UP000095149">
    <property type="component" value="Unassembled WGS sequence"/>
</dbReference>
<organism evidence="1 2">
    <name type="scientific">Cryptococcus amylolentus CBS 6273</name>
    <dbReference type="NCBI Taxonomy" id="1296118"/>
    <lineage>
        <taxon>Eukaryota</taxon>
        <taxon>Fungi</taxon>
        <taxon>Dikarya</taxon>
        <taxon>Basidiomycota</taxon>
        <taxon>Agaricomycotina</taxon>
        <taxon>Tremellomycetes</taxon>
        <taxon>Tremellales</taxon>
        <taxon>Cryptococcaceae</taxon>
        <taxon>Cryptococcus</taxon>
    </lineage>
</organism>
<dbReference type="EMBL" id="MEKH01000004">
    <property type="protein sequence ID" value="ODO09582.1"/>
    <property type="molecule type" value="Genomic_DNA"/>
</dbReference>
<evidence type="ECO:0000313" key="1">
    <source>
        <dbReference type="EMBL" id="ODO09582.1"/>
    </source>
</evidence>
<dbReference type="OrthoDB" id="5392716at2759"/>
<gene>
    <name evidence="1" type="ORF">I350_03186</name>
</gene>
<evidence type="ECO:0000313" key="2">
    <source>
        <dbReference type="Proteomes" id="UP000095149"/>
    </source>
</evidence>
<comment type="caution">
    <text evidence="1">The sequence shown here is derived from an EMBL/GenBank/DDBJ whole genome shotgun (WGS) entry which is preliminary data.</text>
</comment>
<sequence length="194" mass="21919">MADRSRWQAAREYIACHPVPLLTPNVPPPTALGHPDLLAFVQDLYDRGITNRRAINTRLEQDGYPWSFGSEFTFRRWCDEHGADRATAGRLGQRNIPQRPIGLINGANERWSADGYDKLSDWGFCFYGWQDVYSGQIITMCLLPNNRCPQSAHWVFLQAVPTVGGKSSPPHCSLWYEADVSLATLSRLPSPDRD</sequence>
<name>A0A1E3KBE3_9TREE</name>
<proteinExistence type="predicted"/>
<protein>
    <submittedName>
        <fullName evidence="1">Uncharacterized protein</fullName>
    </submittedName>
</protein>
<accession>A0A1E3KBE3</accession>
<dbReference type="AlphaFoldDB" id="A0A1E3KBE3"/>
<reference evidence="1 2" key="1">
    <citation type="submission" date="2016-06" db="EMBL/GenBank/DDBJ databases">
        <title>Evolution of pathogenesis and genome organization in the Tremellales.</title>
        <authorList>
            <person name="Cuomo C."/>
            <person name="Litvintseva A."/>
            <person name="Heitman J."/>
            <person name="Chen Y."/>
            <person name="Sun S."/>
            <person name="Springer D."/>
            <person name="Dromer F."/>
            <person name="Young S."/>
            <person name="Zeng Q."/>
            <person name="Chapman S."/>
            <person name="Gujja S."/>
            <person name="Saif S."/>
            <person name="Birren B."/>
        </authorList>
    </citation>
    <scope>NUCLEOTIDE SEQUENCE [LARGE SCALE GENOMIC DNA]</scope>
    <source>
        <strain evidence="1 2">CBS 6273</strain>
    </source>
</reference>